<keyword evidence="2" id="KW-1185">Reference proteome</keyword>
<gene>
    <name evidence="1" type="ORF">MUB52_18800</name>
</gene>
<dbReference type="EMBL" id="JALIEB010000016">
    <property type="protein sequence ID" value="MCV3273486.1"/>
    <property type="molecule type" value="Genomic_DNA"/>
</dbReference>
<dbReference type="Proteomes" id="UP001208690">
    <property type="component" value="Unassembled WGS sequence"/>
</dbReference>
<accession>A0ABT3BIT5</accession>
<proteinExistence type="predicted"/>
<reference evidence="1 2" key="1">
    <citation type="submission" date="2022-04" db="EMBL/GenBank/DDBJ databases">
        <title>Roseobacter sp. WL0113 is a bacterium isolated from neritic sediment.</title>
        <authorList>
            <person name="Wang L."/>
            <person name="He W."/>
            <person name="Zhang D.-F."/>
        </authorList>
    </citation>
    <scope>NUCLEOTIDE SEQUENCE [LARGE SCALE GENOMIC DNA]</scope>
    <source>
        <strain evidence="1 2">WL0113</strain>
    </source>
</reference>
<dbReference type="Pfam" id="PF13811">
    <property type="entry name" value="DUF4186"/>
    <property type="match status" value="1"/>
</dbReference>
<name>A0ABT3BIT5_9RHOB</name>
<protein>
    <submittedName>
        <fullName evidence="1">DUF4186 domain-containing protein</fullName>
    </submittedName>
</protein>
<evidence type="ECO:0000313" key="2">
    <source>
        <dbReference type="Proteomes" id="UP001208690"/>
    </source>
</evidence>
<comment type="caution">
    <text evidence="1">The sequence shown here is derived from an EMBL/GenBank/DDBJ whole genome shotgun (WGS) entry which is preliminary data.</text>
</comment>
<dbReference type="InterPro" id="IPR020378">
    <property type="entry name" value="DUF4186"/>
</dbReference>
<dbReference type="RefSeq" id="WP_263845711.1">
    <property type="nucleotide sequence ID" value="NZ_JALIEB010000016.1"/>
</dbReference>
<organism evidence="1 2">
    <name type="scientific">Roseobacter sinensis</name>
    <dbReference type="NCBI Taxonomy" id="2931391"/>
    <lineage>
        <taxon>Bacteria</taxon>
        <taxon>Pseudomonadati</taxon>
        <taxon>Pseudomonadota</taxon>
        <taxon>Alphaproteobacteria</taxon>
        <taxon>Rhodobacterales</taxon>
        <taxon>Roseobacteraceae</taxon>
        <taxon>Roseobacter</taxon>
    </lineage>
</organism>
<sequence>MKPLGKLEPLKISCIDSDCENDLHCFKATRQMSDEERGSCRSCGVELVDWPRLHQRSIDDADFTFAALRNEKIRHHFFHTQIDQHALNYAKRKGWGLLREAIENRVWKSIAKSGNPRDGQQTPFHGNPIYYAQHATATCCRTCLNYWHNISKEHDLTDEEVEYCSDLIELCLRDRLNDITDEPQKVPPIRKKAQ</sequence>
<evidence type="ECO:0000313" key="1">
    <source>
        <dbReference type="EMBL" id="MCV3273486.1"/>
    </source>
</evidence>